<dbReference type="NCBIfam" id="TIGR00229">
    <property type="entry name" value="sensory_box"/>
    <property type="match status" value="1"/>
</dbReference>
<dbReference type="OrthoDB" id="9808408at2"/>
<dbReference type="SMART" id="SM00091">
    <property type="entry name" value="PAS"/>
    <property type="match status" value="2"/>
</dbReference>
<dbReference type="CDD" id="cd00082">
    <property type="entry name" value="HisKA"/>
    <property type="match status" value="1"/>
</dbReference>
<proteinExistence type="predicted"/>
<dbReference type="STRING" id="260086.SAMN05216207_100410"/>
<dbReference type="InterPro" id="IPR013767">
    <property type="entry name" value="PAS_fold"/>
</dbReference>
<dbReference type="EC" id="2.7.13.3" evidence="2"/>
<dbReference type="InterPro" id="IPR036890">
    <property type="entry name" value="HATPase_C_sf"/>
</dbReference>
<dbReference type="Pfam" id="PF00989">
    <property type="entry name" value="PAS"/>
    <property type="match status" value="1"/>
</dbReference>
<dbReference type="InterPro" id="IPR005467">
    <property type="entry name" value="His_kinase_dom"/>
</dbReference>
<dbReference type="CDD" id="cd00130">
    <property type="entry name" value="PAS"/>
    <property type="match status" value="2"/>
</dbReference>
<keyword evidence="8" id="KW-0902">Two-component regulatory system</keyword>
<keyword evidence="7" id="KW-0067">ATP-binding</keyword>
<dbReference type="Gene3D" id="3.30.565.10">
    <property type="entry name" value="Histidine kinase-like ATPase, C-terminal domain"/>
    <property type="match status" value="1"/>
</dbReference>
<evidence type="ECO:0000256" key="8">
    <source>
        <dbReference type="ARBA" id="ARBA00023012"/>
    </source>
</evidence>
<dbReference type="EMBL" id="FOUY01000004">
    <property type="protein sequence ID" value="SFM86484.1"/>
    <property type="molecule type" value="Genomic_DNA"/>
</dbReference>
<dbReference type="PANTHER" id="PTHR43065">
    <property type="entry name" value="SENSOR HISTIDINE KINASE"/>
    <property type="match status" value="1"/>
</dbReference>
<dbReference type="InterPro" id="IPR000014">
    <property type="entry name" value="PAS"/>
</dbReference>
<evidence type="ECO:0000256" key="2">
    <source>
        <dbReference type="ARBA" id="ARBA00012438"/>
    </source>
</evidence>
<evidence type="ECO:0000313" key="12">
    <source>
        <dbReference type="Proteomes" id="UP000199614"/>
    </source>
</evidence>
<evidence type="ECO:0000256" key="4">
    <source>
        <dbReference type="ARBA" id="ARBA00022679"/>
    </source>
</evidence>
<dbReference type="PROSITE" id="PS50112">
    <property type="entry name" value="PAS"/>
    <property type="match status" value="1"/>
</dbReference>
<feature type="domain" description="PAS" evidence="10">
    <location>
        <begin position="11"/>
        <end position="54"/>
    </location>
</feature>
<evidence type="ECO:0000313" key="11">
    <source>
        <dbReference type="EMBL" id="SFM86484.1"/>
    </source>
</evidence>
<keyword evidence="12" id="KW-1185">Reference proteome</keyword>
<reference evidence="11 12" key="1">
    <citation type="submission" date="2016-10" db="EMBL/GenBank/DDBJ databases">
        <authorList>
            <person name="de Groot N.N."/>
        </authorList>
    </citation>
    <scope>NUCLEOTIDE SEQUENCE [LARGE SCALE GENOMIC DNA]</scope>
    <source>
        <strain evidence="11 12">CGMCC 4.1877</strain>
    </source>
</reference>
<evidence type="ECO:0000256" key="5">
    <source>
        <dbReference type="ARBA" id="ARBA00022741"/>
    </source>
</evidence>
<dbReference type="PRINTS" id="PR00344">
    <property type="entry name" value="BCTRLSENSOR"/>
</dbReference>
<keyword evidence="3" id="KW-0597">Phosphoprotein</keyword>
<dbReference type="InterPro" id="IPR004358">
    <property type="entry name" value="Sig_transdc_His_kin-like_C"/>
</dbReference>
<dbReference type="Proteomes" id="UP000199614">
    <property type="component" value="Unassembled WGS sequence"/>
</dbReference>
<dbReference type="SUPFAM" id="SSF55785">
    <property type="entry name" value="PYP-like sensor domain (PAS domain)"/>
    <property type="match status" value="2"/>
</dbReference>
<keyword evidence="6" id="KW-0418">Kinase</keyword>
<protein>
    <recommendedName>
        <fullName evidence="2">histidine kinase</fullName>
        <ecNumber evidence="2">2.7.13.3</ecNumber>
    </recommendedName>
</protein>
<accession>A0A1I4UBW7</accession>
<dbReference type="GO" id="GO:0000155">
    <property type="term" value="F:phosphorelay sensor kinase activity"/>
    <property type="evidence" value="ECO:0007669"/>
    <property type="project" value="InterPro"/>
</dbReference>
<dbReference type="Pfam" id="PF13426">
    <property type="entry name" value="PAS_9"/>
    <property type="match status" value="1"/>
</dbReference>
<evidence type="ECO:0000256" key="3">
    <source>
        <dbReference type="ARBA" id="ARBA00022553"/>
    </source>
</evidence>
<evidence type="ECO:0000256" key="6">
    <source>
        <dbReference type="ARBA" id="ARBA00022777"/>
    </source>
</evidence>
<comment type="catalytic activity">
    <reaction evidence="1">
        <text>ATP + protein L-histidine = ADP + protein N-phospho-L-histidine.</text>
        <dbReference type="EC" id="2.7.13.3"/>
    </reaction>
</comment>
<dbReference type="SUPFAM" id="SSF55874">
    <property type="entry name" value="ATPase domain of HSP90 chaperone/DNA topoisomerase II/histidine kinase"/>
    <property type="match status" value="1"/>
</dbReference>
<dbReference type="GO" id="GO:0005524">
    <property type="term" value="F:ATP binding"/>
    <property type="evidence" value="ECO:0007669"/>
    <property type="project" value="UniProtKB-KW"/>
</dbReference>
<dbReference type="Gene3D" id="1.10.287.130">
    <property type="match status" value="1"/>
</dbReference>
<evidence type="ECO:0000256" key="1">
    <source>
        <dbReference type="ARBA" id="ARBA00000085"/>
    </source>
</evidence>
<dbReference type="PROSITE" id="PS50109">
    <property type="entry name" value="HIS_KIN"/>
    <property type="match status" value="1"/>
</dbReference>
<name>A0A1I4UBW7_PSUAM</name>
<sequence>MSVDPHAPEIVAGDLVALMNASRTCVLVHDAASKDILWANPAACELFGWSVDELRPLKANHMSSTAPQYHRVLGRAWLQEAVDQGTSRIEWHYRTRSGRVVPTDALAVRVELAQGPAVMVQLRDIEREQATEQALRRTTSSIDALARYTSTIALTLDADGIVRFATDTALALLGITPDEPSEHLARLGRLLLGGRAVTWDALLAHADPTVEVGLEVTRAGDESVWLEGTLERLADQGDDGLLMILHDVSGRVHRQVRRERELQRENYLARYTAMGDMAMAIAHELGQPLAAAGNFLAGSTRHSGALEASGTLSHEAAEQLRYGIGSAVRQIERASEIVSAVRAFVGHLEQTQQILDLREVVRECSYFIRLRAAEPGVEVVEHSSPEPVPARCERVLTGQVLLNLCFNAVDEMARCPAGDRRLDIAVGVRGGEAVVTVDDRGRGLPHDPFAEAFTSKEQGSGIGLALSYRIITRQHGRIWAEPREGGGSRFGFALPLADTGPKDSGPSGSGIA</sequence>
<dbReference type="InterPro" id="IPR035965">
    <property type="entry name" value="PAS-like_dom_sf"/>
</dbReference>
<evidence type="ECO:0000256" key="7">
    <source>
        <dbReference type="ARBA" id="ARBA00022840"/>
    </source>
</evidence>
<dbReference type="SMART" id="SM00387">
    <property type="entry name" value="HATPase_c"/>
    <property type="match status" value="1"/>
</dbReference>
<keyword evidence="5" id="KW-0547">Nucleotide-binding</keyword>
<gene>
    <name evidence="11" type="ORF">SAMN05216207_100410</name>
</gene>
<dbReference type="AlphaFoldDB" id="A0A1I4UBW7"/>
<dbReference type="Gene3D" id="3.30.450.20">
    <property type="entry name" value="PAS domain"/>
    <property type="match status" value="2"/>
</dbReference>
<dbReference type="GO" id="GO:0006355">
    <property type="term" value="P:regulation of DNA-templated transcription"/>
    <property type="evidence" value="ECO:0007669"/>
    <property type="project" value="InterPro"/>
</dbReference>
<organism evidence="11 12">
    <name type="scientific">Pseudonocardia ammonioxydans</name>
    <dbReference type="NCBI Taxonomy" id="260086"/>
    <lineage>
        <taxon>Bacteria</taxon>
        <taxon>Bacillati</taxon>
        <taxon>Actinomycetota</taxon>
        <taxon>Actinomycetes</taxon>
        <taxon>Pseudonocardiales</taxon>
        <taxon>Pseudonocardiaceae</taxon>
        <taxon>Pseudonocardia</taxon>
    </lineage>
</organism>
<dbReference type="PANTHER" id="PTHR43065:SF10">
    <property type="entry name" value="PEROXIDE STRESS-ACTIVATED HISTIDINE KINASE MAK3"/>
    <property type="match status" value="1"/>
</dbReference>
<dbReference type="InterPro" id="IPR003594">
    <property type="entry name" value="HATPase_dom"/>
</dbReference>
<keyword evidence="4" id="KW-0808">Transferase</keyword>
<evidence type="ECO:0000259" key="9">
    <source>
        <dbReference type="PROSITE" id="PS50109"/>
    </source>
</evidence>
<feature type="domain" description="Histidine kinase" evidence="9">
    <location>
        <begin position="280"/>
        <end position="498"/>
    </location>
</feature>
<dbReference type="InterPro" id="IPR003661">
    <property type="entry name" value="HisK_dim/P_dom"/>
</dbReference>
<dbReference type="Pfam" id="PF02518">
    <property type="entry name" value="HATPase_c"/>
    <property type="match status" value="1"/>
</dbReference>
<evidence type="ECO:0000259" key="10">
    <source>
        <dbReference type="PROSITE" id="PS50112"/>
    </source>
</evidence>
<dbReference type="RefSeq" id="WP_093338198.1">
    <property type="nucleotide sequence ID" value="NZ_FOUY01000004.1"/>
</dbReference>